<evidence type="ECO:0000259" key="5">
    <source>
        <dbReference type="Pfam" id="PF02878"/>
    </source>
</evidence>
<dbReference type="Gene3D" id="3.30.310.50">
    <property type="entry name" value="Alpha-D-phosphohexomutase, C-terminal domain"/>
    <property type="match status" value="1"/>
</dbReference>
<dbReference type="InterPro" id="IPR005845">
    <property type="entry name" value="A-D-PHexomutase_a/b/a-II"/>
</dbReference>
<evidence type="ECO:0000256" key="3">
    <source>
        <dbReference type="ARBA" id="ARBA00022553"/>
    </source>
</evidence>
<organism evidence="8 9">
    <name type="scientific">Treponema vincentii</name>
    <dbReference type="NCBI Taxonomy" id="69710"/>
    <lineage>
        <taxon>Bacteria</taxon>
        <taxon>Pseudomonadati</taxon>
        <taxon>Spirochaetota</taxon>
        <taxon>Spirochaetia</taxon>
        <taxon>Spirochaetales</taxon>
        <taxon>Treponemataceae</taxon>
        <taxon>Treponema</taxon>
    </lineage>
</organism>
<feature type="domain" description="Alpha-D-phosphohexomutase alpha/beta/alpha" evidence="6">
    <location>
        <begin position="189"/>
        <end position="294"/>
    </location>
</feature>
<gene>
    <name evidence="8" type="ORF">GWP43_00350</name>
</gene>
<feature type="region of interest" description="Disordered" evidence="4">
    <location>
        <begin position="155"/>
        <end position="176"/>
    </location>
</feature>
<dbReference type="RefSeq" id="WP_162661976.1">
    <property type="nucleotide sequence ID" value="NZ_CP048020.1"/>
</dbReference>
<keyword evidence="3" id="KW-0597">Phosphoprotein</keyword>
<evidence type="ECO:0000259" key="6">
    <source>
        <dbReference type="Pfam" id="PF02879"/>
    </source>
</evidence>
<reference evidence="8 9" key="1">
    <citation type="submission" date="2020-01" db="EMBL/GenBank/DDBJ databases">
        <title>Complete genome sequence of a human oral phylogroup 1 Treponema sp. strain ATCC 700766, originally isolated from periodontitis dental plaque.</title>
        <authorList>
            <person name="Chan Y."/>
            <person name="Huo Y.-B."/>
            <person name="Yu X.-L."/>
            <person name="Zeng H."/>
            <person name="Leung W.-K."/>
            <person name="Watt R.M."/>
        </authorList>
    </citation>
    <scope>NUCLEOTIDE SEQUENCE [LARGE SCALE GENOMIC DNA]</scope>
    <source>
        <strain evidence="8 9">OMZ 804</strain>
    </source>
</reference>
<sequence length="521" mass="56753">MNEHDFLKLQNGSDIRGVALEGVDGEHVNLTTGVCRNIGAAFALWLSAKTGRSTDTLVIGIGRDSRLSGEALENALVEGLAAQRVTIVRCSLATTPAMFMGTVFEETNFDGSIMITASHLPFNRNGFKFFDKSGGLERADITEILRSAAAQHDATAQHSTAISPDSAAQQTTGDNGSPKYRSFDLIARYSKHLQDAIRKGLSFHAEKPLANLKIAVDAGNGAGGFFAEQVLKELGADTSGSRFLEPDGTFPNHIPNPENKAAMEAAKTATVQSHSDLGLIFDTDVDRMSAVLSDGTEVNRDAIIAMTAAILAPDYPHSTIVTDSVTSDRLTFFLEQELGLTHLRYMRGYKNVINKCRELNEQGIISPLAMETSGHGALKDNYYLDDGAFLAVKLVTALANAKHAGKNIESLIEKLPPMVEETELRFKIRGEDFKEYGTKILQAFKERAEKAGFELPQSYEGVRISFKSTEAQGWMLLRLSLHDPVMPLNIESSRKGDLAKLKAIARTLLEGFDRLDISALE</sequence>
<evidence type="ECO:0000256" key="4">
    <source>
        <dbReference type="SAM" id="MobiDB-lite"/>
    </source>
</evidence>
<protein>
    <submittedName>
        <fullName evidence="8">Phosphomannomutase/phosphoglucomutase</fullName>
    </submittedName>
</protein>
<evidence type="ECO:0000256" key="2">
    <source>
        <dbReference type="ARBA" id="ARBA00010231"/>
    </source>
</evidence>
<dbReference type="GO" id="GO:0004615">
    <property type="term" value="F:phosphomannomutase activity"/>
    <property type="evidence" value="ECO:0007669"/>
    <property type="project" value="TreeGrafter"/>
</dbReference>
<evidence type="ECO:0000256" key="1">
    <source>
        <dbReference type="ARBA" id="ARBA00001946"/>
    </source>
</evidence>
<feature type="domain" description="Alpha-D-phosphohexomutase alpha/beta/alpha" evidence="5">
    <location>
        <begin position="10"/>
        <end position="148"/>
    </location>
</feature>
<feature type="compositionally biased region" description="Polar residues" evidence="4">
    <location>
        <begin position="155"/>
        <end position="175"/>
    </location>
</feature>
<dbReference type="Gene3D" id="3.40.120.10">
    <property type="entry name" value="Alpha-D-Glucose-1,6-Bisphosphate, subunit A, domain 3"/>
    <property type="match status" value="3"/>
</dbReference>
<name>A0A6P1XXP4_9SPIR</name>
<dbReference type="InterPro" id="IPR005844">
    <property type="entry name" value="A-D-PHexomutase_a/b/a-I"/>
</dbReference>
<dbReference type="GO" id="GO:0005975">
    <property type="term" value="P:carbohydrate metabolic process"/>
    <property type="evidence" value="ECO:0007669"/>
    <property type="project" value="InterPro"/>
</dbReference>
<comment type="cofactor">
    <cofactor evidence="1">
        <name>Mg(2+)</name>
        <dbReference type="ChEBI" id="CHEBI:18420"/>
    </cofactor>
</comment>
<dbReference type="SUPFAM" id="SSF53738">
    <property type="entry name" value="Phosphoglucomutase, first 3 domains"/>
    <property type="match status" value="3"/>
</dbReference>
<dbReference type="PRINTS" id="PR00509">
    <property type="entry name" value="PGMPMM"/>
</dbReference>
<evidence type="ECO:0000313" key="9">
    <source>
        <dbReference type="Proteomes" id="UP000464374"/>
    </source>
</evidence>
<dbReference type="Pfam" id="PF02880">
    <property type="entry name" value="PGM_PMM_III"/>
    <property type="match status" value="1"/>
</dbReference>
<dbReference type="EMBL" id="CP048020">
    <property type="protein sequence ID" value="QHX42161.1"/>
    <property type="molecule type" value="Genomic_DNA"/>
</dbReference>
<dbReference type="InterPro" id="IPR005841">
    <property type="entry name" value="Alpha-D-phosphohexomutase_SF"/>
</dbReference>
<dbReference type="KEGG" id="trz:GWP43_00350"/>
<proteinExistence type="inferred from homology"/>
<dbReference type="Proteomes" id="UP000464374">
    <property type="component" value="Chromosome"/>
</dbReference>
<dbReference type="FunFam" id="3.40.120.10:FF:000010">
    <property type="entry name" value="phosphomannomutase/phosphoglucomutase isoform X1"/>
    <property type="match status" value="1"/>
</dbReference>
<comment type="similarity">
    <text evidence="2">Belongs to the phosphohexose mutase family.</text>
</comment>
<dbReference type="InterPro" id="IPR050060">
    <property type="entry name" value="Phosphoglucosamine_mutase"/>
</dbReference>
<feature type="domain" description="Alpha-D-phosphohexomutase alpha/beta/alpha" evidence="7">
    <location>
        <begin position="301"/>
        <end position="416"/>
    </location>
</feature>
<dbReference type="CDD" id="cd03089">
    <property type="entry name" value="PMM_PGM"/>
    <property type="match status" value="1"/>
</dbReference>
<dbReference type="Pfam" id="PF02878">
    <property type="entry name" value="PGM_PMM_I"/>
    <property type="match status" value="1"/>
</dbReference>
<dbReference type="Pfam" id="PF02879">
    <property type="entry name" value="PGM_PMM_II"/>
    <property type="match status" value="1"/>
</dbReference>
<evidence type="ECO:0000313" key="8">
    <source>
        <dbReference type="EMBL" id="QHX42161.1"/>
    </source>
</evidence>
<dbReference type="AlphaFoldDB" id="A0A6P1XXP4"/>
<dbReference type="PANTHER" id="PTHR42946">
    <property type="entry name" value="PHOSPHOHEXOSE MUTASE"/>
    <property type="match status" value="1"/>
</dbReference>
<dbReference type="PANTHER" id="PTHR42946:SF1">
    <property type="entry name" value="PHOSPHOGLUCOMUTASE (ALPHA-D-GLUCOSE-1,6-BISPHOSPHATE-DEPENDENT)"/>
    <property type="match status" value="1"/>
</dbReference>
<evidence type="ECO:0000259" key="7">
    <source>
        <dbReference type="Pfam" id="PF02880"/>
    </source>
</evidence>
<dbReference type="InterPro" id="IPR016055">
    <property type="entry name" value="A-D-PHexomutase_a/b/a-I/II/III"/>
</dbReference>
<accession>A0A6P1XXP4</accession>
<dbReference type="InterPro" id="IPR005846">
    <property type="entry name" value="A-D-PHexomutase_a/b/a-III"/>
</dbReference>